<name>A0A9D2KN07_9BACT</name>
<dbReference type="PANTHER" id="PTHR11632">
    <property type="entry name" value="SUCCINATE DEHYDROGENASE 2 FLAVOPROTEIN SUBUNIT"/>
    <property type="match status" value="1"/>
</dbReference>
<dbReference type="GO" id="GO:0009061">
    <property type="term" value="P:anaerobic respiration"/>
    <property type="evidence" value="ECO:0007669"/>
    <property type="project" value="TreeGrafter"/>
</dbReference>
<dbReference type="EMBL" id="DXAN01000026">
    <property type="protein sequence ID" value="HJA09108.1"/>
    <property type="molecule type" value="Genomic_DNA"/>
</dbReference>
<dbReference type="AlphaFoldDB" id="A0A9D2KN07"/>
<dbReference type="GO" id="GO:0005886">
    <property type="term" value="C:plasma membrane"/>
    <property type="evidence" value="ECO:0007669"/>
    <property type="project" value="TreeGrafter"/>
</dbReference>
<dbReference type="InterPro" id="IPR030664">
    <property type="entry name" value="SdhA/FrdA/AprA"/>
</dbReference>
<dbReference type="PRINTS" id="PR00411">
    <property type="entry name" value="PNDRDTASEI"/>
</dbReference>
<dbReference type="PANTHER" id="PTHR11632:SF73">
    <property type="entry name" value="BLR3196 PROTEIN"/>
    <property type="match status" value="1"/>
</dbReference>
<sequence length="561" mass="61440">MMTLKHVLETDVLVVGGGIGGLCAAISAAQGGARVTVLEKADSRRSGSGATGNDHFTCYYPKAHGNDIGVILKELLDSMLGLCHDTNLSVRFLERSIGIADKWHEWGINMKPFGDDYVFMGHAFPNRPRIFLKYDGHNQKQALTAQAKKAGAKILNHHPVLDLLRNADGITGALALDMSEREPSYVVVRAKKVILATGAASRLYPPAGTPGWLFNTAFCPSCTGAAQAQGWRIGAKLVNMELPNRHAGPKYFSRAGKSTWIGVYRYPDGRLLGPFVTRATREVGDITCDVWNSAYTDVVMNGTGPAYIDCSGTSPDDMKFMRAGMISEGLGALLDHMDDKGIDPSRHGVEFMQYEPHLIGRGLEIDINGETSIPGLYAAGDMVGNFRSDISGAAVWGWMEGEHAAANLGAGAFDEAEKSDRAKERMAWYNTFMTRPSGAHWKEAALGLQQIMGDYAAAGPYRVRSETLLDAGLKYLGDLRRDAEASVRAANAHELLRTVEAFELMDNGEAIMHAARERRESRGMHLRSDYTFTNPLLNDKFLTVRRENGRVVTEWRPRRSA</sequence>
<evidence type="ECO:0000256" key="1">
    <source>
        <dbReference type="ARBA" id="ARBA00022630"/>
    </source>
</evidence>
<keyword evidence="2" id="KW-0560">Oxidoreductase</keyword>
<dbReference type="Pfam" id="PF00890">
    <property type="entry name" value="FAD_binding_2"/>
    <property type="match status" value="1"/>
</dbReference>
<evidence type="ECO:0000259" key="4">
    <source>
        <dbReference type="Pfam" id="PF02910"/>
    </source>
</evidence>
<dbReference type="SUPFAM" id="SSF51905">
    <property type="entry name" value="FAD/NAD(P)-binding domain"/>
    <property type="match status" value="1"/>
</dbReference>
<dbReference type="PRINTS" id="PR00368">
    <property type="entry name" value="FADPNR"/>
</dbReference>
<keyword evidence="1" id="KW-0285">Flavoprotein</keyword>
<comment type="caution">
    <text evidence="5">The sequence shown here is derived from an EMBL/GenBank/DDBJ whole genome shotgun (WGS) entry which is preliminary data.</text>
</comment>
<dbReference type="PIRSF" id="PIRSF000171">
    <property type="entry name" value="SDHA_APRA_LASPO"/>
    <property type="match status" value="1"/>
</dbReference>
<dbReference type="Gene3D" id="3.50.50.60">
    <property type="entry name" value="FAD/NAD(P)-binding domain"/>
    <property type="match status" value="1"/>
</dbReference>
<dbReference type="InterPro" id="IPR015939">
    <property type="entry name" value="Fum_Rdtase/Succ_DH_flav-like_C"/>
</dbReference>
<dbReference type="SUPFAM" id="SSF46977">
    <property type="entry name" value="Succinate dehydrogenase/fumarate reductase flavoprotein C-terminal domain"/>
    <property type="match status" value="1"/>
</dbReference>
<feature type="domain" description="Fumarate reductase/succinate dehydrogenase flavoprotein-like C-terminal" evidence="4">
    <location>
        <begin position="448"/>
        <end position="532"/>
    </location>
</feature>
<dbReference type="GO" id="GO:0050660">
    <property type="term" value="F:flavin adenine dinucleotide binding"/>
    <property type="evidence" value="ECO:0007669"/>
    <property type="project" value="TreeGrafter"/>
</dbReference>
<dbReference type="Proteomes" id="UP000824225">
    <property type="component" value="Unassembled WGS sequence"/>
</dbReference>
<evidence type="ECO:0000256" key="2">
    <source>
        <dbReference type="ARBA" id="ARBA00023002"/>
    </source>
</evidence>
<evidence type="ECO:0000313" key="6">
    <source>
        <dbReference type="Proteomes" id="UP000824225"/>
    </source>
</evidence>
<organism evidence="5 6">
    <name type="scientific">Candidatus Mailhella merdigallinarum</name>
    <dbReference type="NCBI Taxonomy" id="2838658"/>
    <lineage>
        <taxon>Bacteria</taxon>
        <taxon>Pseudomonadati</taxon>
        <taxon>Thermodesulfobacteriota</taxon>
        <taxon>Desulfovibrionia</taxon>
        <taxon>Desulfovibrionales</taxon>
        <taxon>Desulfovibrionaceae</taxon>
        <taxon>Mailhella</taxon>
    </lineage>
</organism>
<reference evidence="5" key="1">
    <citation type="journal article" date="2021" name="PeerJ">
        <title>Extensive microbial diversity within the chicken gut microbiome revealed by metagenomics and culture.</title>
        <authorList>
            <person name="Gilroy R."/>
            <person name="Ravi A."/>
            <person name="Getino M."/>
            <person name="Pursley I."/>
            <person name="Horton D.L."/>
            <person name="Alikhan N.F."/>
            <person name="Baker D."/>
            <person name="Gharbi K."/>
            <person name="Hall N."/>
            <person name="Watson M."/>
            <person name="Adriaenssens E.M."/>
            <person name="Foster-Nyarko E."/>
            <person name="Jarju S."/>
            <person name="Secka A."/>
            <person name="Antonio M."/>
            <person name="Oren A."/>
            <person name="Chaudhuri R.R."/>
            <person name="La Ragione R."/>
            <person name="Hildebrand F."/>
            <person name="Pallen M.J."/>
        </authorList>
    </citation>
    <scope>NUCLEOTIDE SEQUENCE</scope>
    <source>
        <strain evidence="5">CHK186-16707</strain>
    </source>
</reference>
<evidence type="ECO:0000259" key="3">
    <source>
        <dbReference type="Pfam" id="PF00890"/>
    </source>
</evidence>
<protein>
    <submittedName>
        <fullName evidence="5">FAD-binding protein</fullName>
    </submittedName>
</protein>
<reference evidence="5" key="2">
    <citation type="submission" date="2021-04" db="EMBL/GenBank/DDBJ databases">
        <authorList>
            <person name="Gilroy R."/>
        </authorList>
    </citation>
    <scope>NUCLEOTIDE SEQUENCE</scope>
    <source>
        <strain evidence="5">CHK186-16707</strain>
    </source>
</reference>
<feature type="domain" description="FAD-dependent oxidoreductase 2 FAD-binding" evidence="3">
    <location>
        <begin position="11"/>
        <end position="383"/>
    </location>
</feature>
<dbReference type="InterPro" id="IPR036188">
    <property type="entry name" value="FAD/NAD-bd_sf"/>
</dbReference>
<dbReference type="Gene3D" id="1.20.58.100">
    <property type="entry name" value="Fumarate reductase/succinate dehydrogenase flavoprotein-like, C-terminal domain"/>
    <property type="match status" value="1"/>
</dbReference>
<dbReference type="InterPro" id="IPR003953">
    <property type="entry name" value="FAD-dep_OxRdtase_2_FAD-bd"/>
</dbReference>
<evidence type="ECO:0000313" key="5">
    <source>
        <dbReference type="EMBL" id="HJA09108.1"/>
    </source>
</evidence>
<gene>
    <name evidence="5" type="ORF">H9962_07975</name>
</gene>
<dbReference type="GO" id="GO:0000104">
    <property type="term" value="F:succinate dehydrogenase activity"/>
    <property type="evidence" value="ECO:0007669"/>
    <property type="project" value="TreeGrafter"/>
</dbReference>
<proteinExistence type="predicted"/>
<dbReference type="GO" id="GO:0009055">
    <property type="term" value="F:electron transfer activity"/>
    <property type="evidence" value="ECO:0007669"/>
    <property type="project" value="TreeGrafter"/>
</dbReference>
<dbReference type="InterPro" id="IPR037099">
    <property type="entry name" value="Fum_R/Succ_DH_flav-like_C_sf"/>
</dbReference>
<dbReference type="Pfam" id="PF02910">
    <property type="entry name" value="Succ_DH_flav_C"/>
    <property type="match status" value="1"/>
</dbReference>
<accession>A0A9D2KN07</accession>